<organism evidence="1 2">
    <name type="scientific">Posidoniimonas corsicana</name>
    <dbReference type="NCBI Taxonomy" id="1938618"/>
    <lineage>
        <taxon>Bacteria</taxon>
        <taxon>Pseudomonadati</taxon>
        <taxon>Planctomycetota</taxon>
        <taxon>Planctomycetia</taxon>
        <taxon>Pirellulales</taxon>
        <taxon>Lacipirellulaceae</taxon>
        <taxon>Posidoniimonas</taxon>
    </lineage>
</organism>
<comment type="caution">
    <text evidence="1">The sequence shown here is derived from an EMBL/GenBank/DDBJ whole genome shotgun (WGS) entry which is preliminary data.</text>
</comment>
<dbReference type="InterPro" id="IPR016181">
    <property type="entry name" value="Acyl_CoA_acyltransferase"/>
</dbReference>
<name>A0A5C5V1S5_9BACT</name>
<dbReference type="EMBL" id="SIHJ01000003">
    <property type="protein sequence ID" value="TWT32526.1"/>
    <property type="molecule type" value="Genomic_DNA"/>
</dbReference>
<evidence type="ECO:0000313" key="2">
    <source>
        <dbReference type="Proteomes" id="UP000316714"/>
    </source>
</evidence>
<keyword evidence="2" id="KW-1185">Reference proteome</keyword>
<dbReference type="OrthoDB" id="1902458at2"/>
<dbReference type="RefSeq" id="WP_146567971.1">
    <property type="nucleotide sequence ID" value="NZ_SIHJ01000003.1"/>
</dbReference>
<evidence type="ECO:0000313" key="1">
    <source>
        <dbReference type="EMBL" id="TWT32526.1"/>
    </source>
</evidence>
<dbReference type="Proteomes" id="UP000316714">
    <property type="component" value="Unassembled WGS sequence"/>
</dbReference>
<dbReference type="Gene3D" id="3.40.630.30">
    <property type="match status" value="1"/>
</dbReference>
<sequence>MNVELKLTDRQDAYVVQNLWPLYRHDVSEFDASFVANRHGLFDCGDRLPTLAEHTQHETARWWTDPAALFPYLILVDGRPAGFNLVAARSSLPAGIDADFVVHEFFVLHAHRGRKVAERAAVLGFDAHPGSWEVVTWPTHTRAIHFWRRTVSGYAAGEYREDEVDHPWGRRVAFRFESRGGQDA</sequence>
<evidence type="ECO:0008006" key="3">
    <source>
        <dbReference type="Google" id="ProtNLM"/>
    </source>
</evidence>
<dbReference type="SUPFAM" id="SSF55729">
    <property type="entry name" value="Acyl-CoA N-acyltransferases (Nat)"/>
    <property type="match status" value="1"/>
</dbReference>
<reference evidence="1 2" key="1">
    <citation type="submission" date="2019-02" db="EMBL/GenBank/DDBJ databases">
        <title>Deep-cultivation of Planctomycetes and their phenomic and genomic characterization uncovers novel biology.</title>
        <authorList>
            <person name="Wiegand S."/>
            <person name="Jogler M."/>
            <person name="Boedeker C."/>
            <person name="Pinto D."/>
            <person name="Vollmers J."/>
            <person name="Rivas-Marin E."/>
            <person name="Kohn T."/>
            <person name="Peeters S.H."/>
            <person name="Heuer A."/>
            <person name="Rast P."/>
            <person name="Oberbeckmann S."/>
            <person name="Bunk B."/>
            <person name="Jeske O."/>
            <person name="Meyerdierks A."/>
            <person name="Storesund J.E."/>
            <person name="Kallscheuer N."/>
            <person name="Luecker S."/>
            <person name="Lage O.M."/>
            <person name="Pohl T."/>
            <person name="Merkel B.J."/>
            <person name="Hornburger P."/>
            <person name="Mueller R.-W."/>
            <person name="Bruemmer F."/>
            <person name="Labrenz M."/>
            <person name="Spormann A.M."/>
            <person name="Op Den Camp H."/>
            <person name="Overmann J."/>
            <person name="Amann R."/>
            <person name="Jetten M.S.M."/>
            <person name="Mascher T."/>
            <person name="Medema M.H."/>
            <person name="Devos D.P."/>
            <person name="Kaster A.-K."/>
            <person name="Ovreas L."/>
            <person name="Rohde M."/>
            <person name="Galperin M.Y."/>
            <person name="Jogler C."/>
        </authorList>
    </citation>
    <scope>NUCLEOTIDE SEQUENCE [LARGE SCALE GENOMIC DNA]</scope>
    <source>
        <strain evidence="1 2">KOR34</strain>
    </source>
</reference>
<proteinExistence type="predicted"/>
<dbReference type="AlphaFoldDB" id="A0A5C5V1S5"/>
<protein>
    <recommendedName>
        <fullName evidence="3">N-acetyltransferase domain-containing protein</fullName>
    </recommendedName>
</protein>
<accession>A0A5C5V1S5</accession>
<gene>
    <name evidence="1" type="ORF">KOR34_42890</name>
</gene>